<feature type="transmembrane region" description="Helical" evidence="1">
    <location>
        <begin position="210"/>
        <end position="236"/>
    </location>
</feature>
<dbReference type="HOGENOM" id="CLU_041268_2_1_9"/>
<dbReference type="PANTHER" id="PTHR30199">
    <property type="entry name" value="MFS FAMILY TRANSPORTER, PREDICTED SUBSTRATE BENZOATE"/>
    <property type="match status" value="1"/>
</dbReference>
<dbReference type="OrthoDB" id="9813854at2"/>
<dbReference type="InterPro" id="IPR004711">
    <property type="entry name" value="Benzoate_Transporter"/>
</dbReference>
<keyword evidence="1" id="KW-0472">Membrane</keyword>
<dbReference type="KEGG" id="dor:Desor_4028"/>
<name>G7WFV5_DESOD</name>
<evidence type="ECO:0000313" key="3">
    <source>
        <dbReference type="Proteomes" id="UP000006346"/>
    </source>
</evidence>
<feature type="transmembrane region" description="Helical" evidence="1">
    <location>
        <begin position="350"/>
        <end position="383"/>
    </location>
</feature>
<evidence type="ECO:0000313" key="2">
    <source>
        <dbReference type="EMBL" id="AET69470.1"/>
    </source>
</evidence>
<dbReference type="STRING" id="768706.Desor_4028"/>
<dbReference type="PATRIC" id="fig|768706.3.peg.4077"/>
<feature type="transmembrane region" description="Helical" evidence="1">
    <location>
        <begin position="138"/>
        <end position="162"/>
    </location>
</feature>
<dbReference type="GO" id="GO:0042925">
    <property type="term" value="F:benzoate transmembrane transporter activity"/>
    <property type="evidence" value="ECO:0007669"/>
    <property type="project" value="InterPro"/>
</dbReference>
<dbReference type="Pfam" id="PF03594">
    <property type="entry name" value="BenE"/>
    <property type="match status" value="1"/>
</dbReference>
<gene>
    <name evidence="2" type="ordered locus">Desor_4028</name>
</gene>
<dbReference type="AlphaFoldDB" id="G7WFV5"/>
<feature type="transmembrane region" description="Helical" evidence="1">
    <location>
        <begin position="169"/>
        <end position="190"/>
    </location>
</feature>
<protein>
    <submittedName>
        <fullName evidence="2">Uncharacterized protein involved in benzoate metabolism</fullName>
    </submittedName>
</protein>
<proteinExistence type="predicted"/>
<feature type="transmembrane region" description="Helical" evidence="1">
    <location>
        <begin position="12"/>
        <end position="33"/>
    </location>
</feature>
<dbReference type="EMBL" id="CP003108">
    <property type="protein sequence ID" value="AET69470.1"/>
    <property type="molecule type" value="Genomic_DNA"/>
</dbReference>
<dbReference type="eggNOG" id="COG3135">
    <property type="taxonomic scope" value="Bacteria"/>
</dbReference>
<dbReference type="RefSeq" id="WP_014186277.1">
    <property type="nucleotide sequence ID" value="NC_016584.1"/>
</dbReference>
<organism evidence="2 3">
    <name type="scientific">Desulfosporosinus orientis (strain ATCC 19365 / DSM 765 / NCIMB 8382 / VKM B-1628 / Singapore I)</name>
    <name type="common">Desulfotomaculum orientis</name>
    <dbReference type="NCBI Taxonomy" id="768706"/>
    <lineage>
        <taxon>Bacteria</taxon>
        <taxon>Bacillati</taxon>
        <taxon>Bacillota</taxon>
        <taxon>Clostridia</taxon>
        <taxon>Eubacteriales</taxon>
        <taxon>Desulfitobacteriaceae</taxon>
        <taxon>Desulfosporosinus</taxon>
    </lineage>
</organism>
<feature type="transmembrane region" description="Helical" evidence="1">
    <location>
        <begin position="289"/>
        <end position="307"/>
    </location>
</feature>
<feature type="transmembrane region" description="Helical" evidence="1">
    <location>
        <begin position="45"/>
        <end position="66"/>
    </location>
</feature>
<feature type="transmembrane region" description="Helical" evidence="1">
    <location>
        <begin position="98"/>
        <end position="118"/>
    </location>
</feature>
<dbReference type="GO" id="GO:0005886">
    <property type="term" value="C:plasma membrane"/>
    <property type="evidence" value="ECO:0007669"/>
    <property type="project" value="TreeGrafter"/>
</dbReference>
<accession>G7WFV5</accession>
<feature type="transmembrane region" description="Helical" evidence="1">
    <location>
        <begin position="248"/>
        <end position="269"/>
    </location>
</feature>
<dbReference type="Proteomes" id="UP000006346">
    <property type="component" value="Chromosome"/>
</dbReference>
<evidence type="ECO:0000256" key="1">
    <source>
        <dbReference type="SAM" id="Phobius"/>
    </source>
</evidence>
<dbReference type="PANTHER" id="PTHR30199:SF0">
    <property type="entry name" value="INNER MEMBRANE PROTEIN YDCO"/>
    <property type="match status" value="1"/>
</dbReference>
<reference evidence="2 3" key="2">
    <citation type="journal article" date="2012" name="J. Bacteriol.">
        <title>Complete genome sequences of Desulfosporosinus orientis DSM765T, Desulfosporosinus youngiae DSM17734T, Desulfosporosinus meridiei DSM13257T, and Desulfosporosinus acidiphilus DSM22704T.</title>
        <authorList>
            <person name="Pester M."/>
            <person name="Brambilla E."/>
            <person name="Alazard D."/>
            <person name="Rattei T."/>
            <person name="Weinmaier T."/>
            <person name="Han J."/>
            <person name="Lucas S."/>
            <person name="Lapidus A."/>
            <person name="Cheng J.F."/>
            <person name="Goodwin L."/>
            <person name="Pitluck S."/>
            <person name="Peters L."/>
            <person name="Ovchinnikova G."/>
            <person name="Teshima H."/>
            <person name="Detter J.C."/>
            <person name="Han C.S."/>
            <person name="Tapia R."/>
            <person name="Land M.L."/>
            <person name="Hauser L."/>
            <person name="Kyrpides N.C."/>
            <person name="Ivanova N.N."/>
            <person name="Pagani I."/>
            <person name="Huntmann M."/>
            <person name="Wei C.L."/>
            <person name="Davenport K.W."/>
            <person name="Daligault H."/>
            <person name="Chain P.S."/>
            <person name="Chen A."/>
            <person name="Mavromatis K."/>
            <person name="Markowitz V."/>
            <person name="Szeto E."/>
            <person name="Mikhailova N."/>
            <person name="Pati A."/>
            <person name="Wagner M."/>
            <person name="Woyke T."/>
            <person name="Ollivier B."/>
            <person name="Klenk H.P."/>
            <person name="Spring S."/>
            <person name="Loy A."/>
        </authorList>
    </citation>
    <scope>NUCLEOTIDE SEQUENCE [LARGE SCALE GENOMIC DNA]</scope>
    <source>
        <strain evidence="3">ATCC 19365 / DSM 765 / NCIMB 8382 / VKM B-1628</strain>
    </source>
</reference>
<keyword evidence="3" id="KW-1185">Reference proteome</keyword>
<feature type="transmembrane region" description="Helical" evidence="1">
    <location>
        <begin position="319"/>
        <end position="338"/>
    </location>
</feature>
<sequence length="392" mass="41887">MNSLRDLNSKNIAAGIASGLLAITGPPVIILEAASKGHFTMSQTILWMFSVYVFGGIYSLAVPLYYRIPIVGAHSITGVAFLATVSSQFTYNELIGSYLMAGLLMFLIGYFGVFSKLIEYVPKQIISVMLAGMITKYMVSFISSIYQLPLVGGVSLLAYFVFYRWNKRIPPMVAAILAGFVILFISHPLNSGPLTSAFVIPTLQIPQINPLSFLSVSVPLALLILSNDAAVGIGALEQNNYLPPVNRAIVLSGIFSMITSFFGGQSANVAGMMTAICSDEEAGPKGQRYMGAVVSGGIILLFGVFAWKLVPWIQALPSAFVSLVVGFALIGVFGNSLSVGLSKPTMKLSAAFTFIIAISNTTFLSISAPVWALVIGTFIARYIENNPLTARG</sequence>
<keyword evidence="1" id="KW-1133">Transmembrane helix</keyword>
<keyword evidence="1" id="KW-0812">Transmembrane</keyword>
<reference evidence="3" key="1">
    <citation type="submission" date="2011-11" db="EMBL/GenBank/DDBJ databases">
        <title>Complete sequence of Desulfosporosinus orientis DSM 765.</title>
        <authorList>
            <person name="Lucas S."/>
            <person name="Han J."/>
            <person name="Lapidus A."/>
            <person name="Cheng J.-F."/>
            <person name="Goodwin L."/>
            <person name="Pitluck S."/>
            <person name="Peters L."/>
            <person name="Ovchinnikova G."/>
            <person name="Teshima H."/>
            <person name="Detter J.C."/>
            <person name="Han C."/>
            <person name="Tapia R."/>
            <person name="Land M."/>
            <person name="Hauser L."/>
            <person name="Kyrpides N."/>
            <person name="Ivanova N."/>
            <person name="Pagani I."/>
            <person name="Pester M."/>
            <person name="Spring S."/>
            <person name="Ollivier B."/>
            <person name="Rattei T."/>
            <person name="Klenk H.-P."/>
            <person name="Wagner M."/>
            <person name="Loy A."/>
            <person name="Woyke T."/>
        </authorList>
    </citation>
    <scope>NUCLEOTIDE SEQUENCE [LARGE SCALE GENOMIC DNA]</scope>
    <source>
        <strain evidence="3">ATCC 19365 / DSM 765 / NCIMB 8382 / VKM B-1628</strain>
    </source>
</reference>